<organism evidence="5 6">
    <name type="scientific">Sphaerisporangium dianthi</name>
    <dbReference type="NCBI Taxonomy" id="1436120"/>
    <lineage>
        <taxon>Bacteria</taxon>
        <taxon>Bacillati</taxon>
        <taxon>Actinomycetota</taxon>
        <taxon>Actinomycetes</taxon>
        <taxon>Streptosporangiales</taxon>
        <taxon>Streptosporangiaceae</taxon>
        <taxon>Sphaerisporangium</taxon>
    </lineage>
</organism>
<evidence type="ECO:0000313" key="6">
    <source>
        <dbReference type="Proteomes" id="UP001596004"/>
    </source>
</evidence>
<dbReference type="PANTHER" id="PTHR33392:SF6">
    <property type="entry name" value="POLYISOPRENYL-TEICHOIC ACID--PEPTIDOGLYCAN TEICHOIC ACID TRANSFERASE TAGU"/>
    <property type="match status" value="1"/>
</dbReference>
<sequence>MADDTSPVLENARRDRYVDGDEVVPLAAPEPPESAESAGSLDSPGSAKRSEAPRPRKKRRFLRRLAIATGLVLAMVLAAGFAVVMERQITLNGNIERIPGAFPEEAGRPGKAVGDAQNWLLIGSDKRPGESGAQRADTIMIVHVPADRDRLTLIGIPRDSYVRIPGRGNNKINAAYAFGGPKLLIKTVEDLTKVRIDHFAALDFKGFVTMTRVIGGVDVYVARKVYDPMNKVTWPQGLVHLEGEKALLFVRQRYNLPGGDFDRIKRQQAFVGALGHKIINRDMLTDPLKFNDFLEALTRAVSVDSGVTLSTLRDLALELRDIRPDTVDSATIPTLGTATVKGASVVRLDRKAGRSFFDAVRNDDLEEYFGKNGGLNDLQILP</sequence>
<gene>
    <name evidence="5" type="ORF">ACFO60_37890</name>
</gene>
<accession>A0ABV9CUS3</accession>
<comment type="similarity">
    <text evidence="1">Belongs to the LytR/CpsA/Psr (LCP) family.</text>
</comment>
<dbReference type="Proteomes" id="UP001596004">
    <property type="component" value="Unassembled WGS sequence"/>
</dbReference>
<dbReference type="Gene3D" id="3.40.630.190">
    <property type="entry name" value="LCP protein"/>
    <property type="match status" value="1"/>
</dbReference>
<keyword evidence="3" id="KW-0812">Transmembrane</keyword>
<keyword evidence="3" id="KW-0472">Membrane</keyword>
<feature type="domain" description="Cell envelope-related transcriptional attenuator" evidence="4">
    <location>
        <begin position="135"/>
        <end position="278"/>
    </location>
</feature>
<evidence type="ECO:0000256" key="2">
    <source>
        <dbReference type="SAM" id="MobiDB-lite"/>
    </source>
</evidence>
<protein>
    <submittedName>
        <fullName evidence="5">LCP family protein</fullName>
    </submittedName>
</protein>
<reference evidence="6" key="1">
    <citation type="journal article" date="2019" name="Int. J. Syst. Evol. Microbiol.">
        <title>The Global Catalogue of Microorganisms (GCM) 10K type strain sequencing project: providing services to taxonomists for standard genome sequencing and annotation.</title>
        <authorList>
            <consortium name="The Broad Institute Genomics Platform"/>
            <consortium name="The Broad Institute Genome Sequencing Center for Infectious Disease"/>
            <person name="Wu L."/>
            <person name="Ma J."/>
        </authorList>
    </citation>
    <scope>NUCLEOTIDE SEQUENCE [LARGE SCALE GENOMIC DNA]</scope>
    <source>
        <strain evidence="6">CGMCC 4.7132</strain>
    </source>
</reference>
<evidence type="ECO:0000256" key="1">
    <source>
        <dbReference type="ARBA" id="ARBA00006068"/>
    </source>
</evidence>
<comment type="caution">
    <text evidence="5">The sequence shown here is derived from an EMBL/GenBank/DDBJ whole genome shotgun (WGS) entry which is preliminary data.</text>
</comment>
<feature type="region of interest" description="Disordered" evidence="2">
    <location>
        <begin position="1"/>
        <end position="56"/>
    </location>
</feature>
<dbReference type="NCBIfam" id="TIGR00350">
    <property type="entry name" value="lytR_cpsA_psr"/>
    <property type="match status" value="1"/>
</dbReference>
<dbReference type="InterPro" id="IPR050922">
    <property type="entry name" value="LytR/CpsA/Psr_CW_biosynth"/>
</dbReference>
<dbReference type="InterPro" id="IPR004474">
    <property type="entry name" value="LytR_CpsA_psr"/>
</dbReference>
<name>A0ABV9CUS3_9ACTN</name>
<feature type="transmembrane region" description="Helical" evidence="3">
    <location>
        <begin position="65"/>
        <end position="85"/>
    </location>
</feature>
<dbReference type="EMBL" id="JBHSFP010000049">
    <property type="protein sequence ID" value="MFC4536575.1"/>
    <property type="molecule type" value="Genomic_DNA"/>
</dbReference>
<keyword evidence="3" id="KW-1133">Transmembrane helix</keyword>
<dbReference type="Pfam" id="PF03816">
    <property type="entry name" value="LytR_cpsA_psr"/>
    <property type="match status" value="1"/>
</dbReference>
<dbReference type="PANTHER" id="PTHR33392">
    <property type="entry name" value="POLYISOPRENYL-TEICHOIC ACID--PEPTIDOGLYCAN TEICHOIC ACID TRANSFERASE TAGU"/>
    <property type="match status" value="1"/>
</dbReference>
<evidence type="ECO:0000259" key="4">
    <source>
        <dbReference type="Pfam" id="PF03816"/>
    </source>
</evidence>
<dbReference type="RefSeq" id="WP_380851283.1">
    <property type="nucleotide sequence ID" value="NZ_JBHSFP010000049.1"/>
</dbReference>
<evidence type="ECO:0000313" key="5">
    <source>
        <dbReference type="EMBL" id="MFC4536575.1"/>
    </source>
</evidence>
<proteinExistence type="inferred from homology"/>
<evidence type="ECO:0000256" key="3">
    <source>
        <dbReference type="SAM" id="Phobius"/>
    </source>
</evidence>
<keyword evidence="6" id="KW-1185">Reference proteome</keyword>